<evidence type="ECO:0000313" key="1">
    <source>
        <dbReference type="EMBL" id="KAK9139833.1"/>
    </source>
</evidence>
<evidence type="ECO:0000313" key="2">
    <source>
        <dbReference type="Proteomes" id="UP001419268"/>
    </source>
</evidence>
<name>A0AAP0JUS2_9MAGN</name>
<dbReference type="EMBL" id="JBBNAG010000004">
    <property type="protein sequence ID" value="KAK9139833.1"/>
    <property type="molecule type" value="Genomic_DNA"/>
</dbReference>
<gene>
    <name evidence="1" type="ORF">Scep_009514</name>
</gene>
<protein>
    <submittedName>
        <fullName evidence="1">Uncharacterized protein</fullName>
    </submittedName>
</protein>
<dbReference type="Proteomes" id="UP001419268">
    <property type="component" value="Unassembled WGS sequence"/>
</dbReference>
<organism evidence="1 2">
    <name type="scientific">Stephania cephalantha</name>
    <dbReference type="NCBI Taxonomy" id="152367"/>
    <lineage>
        <taxon>Eukaryota</taxon>
        <taxon>Viridiplantae</taxon>
        <taxon>Streptophyta</taxon>
        <taxon>Embryophyta</taxon>
        <taxon>Tracheophyta</taxon>
        <taxon>Spermatophyta</taxon>
        <taxon>Magnoliopsida</taxon>
        <taxon>Ranunculales</taxon>
        <taxon>Menispermaceae</taxon>
        <taxon>Menispermoideae</taxon>
        <taxon>Cissampelideae</taxon>
        <taxon>Stephania</taxon>
    </lineage>
</organism>
<keyword evidence="2" id="KW-1185">Reference proteome</keyword>
<comment type="caution">
    <text evidence="1">The sequence shown here is derived from an EMBL/GenBank/DDBJ whole genome shotgun (WGS) entry which is preliminary data.</text>
</comment>
<sequence>MLQLEELEEELELDLLGLFLLLMSPSSFCRGTSKEQSREVQGQLRRMKQALMYRLEISFAPAPPRDVLVDDSKTNDDLDD</sequence>
<accession>A0AAP0JUS2</accession>
<dbReference type="AlphaFoldDB" id="A0AAP0JUS2"/>
<reference evidence="1 2" key="1">
    <citation type="submission" date="2024-01" db="EMBL/GenBank/DDBJ databases">
        <title>Genome assemblies of Stephania.</title>
        <authorList>
            <person name="Yang L."/>
        </authorList>
    </citation>
    <scope>NUCLEOTIDE SEQUENCE [LARGE SCALE GENOMIC DNA]</scope>
    <source>
        <strain evidence="1">JXDWG</strain>
        <tissue evidence="1">Leaf</tissue>
    </source>
</reference>
<proteinExistence type="predicted"/>